<dbReference type="STRING" id="1770058.A3840_05750"/>
<evidence type="ECO:0000313" key="2">
    <source>
        <dbReference type="Proteomes" id="UP000078389"/>
    </source>
</evidence>
<evidence type="ECO:0000313" key="1">
    <source>
        <dbReference type="EMBL" id="OAM78598.1"/>
    </source>
</evidence>
<dbReference type="RefSeq" id="WP_067453248.1">
    <property type="nucleotide sequence ID" value="NZ_LVVY01000068.1"/>
</dbReference>
<dbReference type="AlphaFoldDB" id="A0A178I356"/>
<keyword evidence="2" id="KW-1185">Reference proteome</keyword>
<dbReference type="EMBL" id="LVVY01000068">
    <property type="protein sequence ID" value="OAM78598.1"/>
    <property type="molecule type" value="Genomic_DNA"/>
</dbReference>
<organism evidence="1 2">
    <name type="scientific">Devosia elaeis</name>
    <dbReference type="NCBI Taxonomy" id="1770058"/>
    <lineage>
        <taxon>Bacteria</taxon>
        <taxon>Pseudomonadati</taxon>
        <taxon>Pseudomonadota</taxon>
        <taxon>Alphaproteobacteria</taxon>
        <taxon>Hyphomicrobiales</taxon>
        <taxon>Devosiaceae</taxon>
        <taxon>Devosia</taxon>
    </lineage>
</organism>
<name>A0A178I356_9HYPH</name>
<reference evidence="1 2" key="1">
    <citation type="submission" date="2016-03" db="EMBL/GenBank/DDBJ databases">
        <title>Genome sequencing of Devosia sp. S37.</title>
        <authorList>
            <person name="Mohd Nor M."/>
        </authorList>
    </citation>
    <scope>NUCLEOTIDE SEQUENCE [LARGE SCALE GENOMIC DNA]</scope>
    <source>
        <strain evidence="1 2">S37</strain>
    </source>
</reference>
<accession>A0A178I356</accession>
<sequence length="69" mass="7834">MRVPSIGPALYERRIVREGKHMAAAMLENYTVTANGRFIRRTSRQTTLPAWLTEALAWTGFRRDAANGK</sequence>
<comment type="caution">
    <text evidence="1">The sequence shown here is derived from an EMBL/GenBank/DDBJ whole genome shotgun (WGS) entry which is preliminary data.</text>
</comment>
<gene>
    <name evidence="1" type="ORF">A3840_05750</name>
</gene>
<dbReference type="Proteomes" id="UP000078389">
    <property type="component" value="Unassembled WGS sequence"/>
</dbReference>
<dbReference type="OrthoDB" id="7951000at2"/>
<proteinExistence type="predicted"/>
<protein>
    <submittedName>
        <fullName evidence="1">Uncharacterized protein</fullName>
    </submittedName>
</protein>